<dbReference type="OrthoDB" id="288590at2759"/>
<proteinExistence type="inferred from homology"/>
<evidence type="ECO:0000259" key="3">
    <source>
        <dbReference type="PROSITE" id="PS51471"/>
    </source>
</evidence>
<dbReference type="GO" id="GO:0046872">
    <property type="term" value="F:metal ion binding"/>
    <property type="evidence" value="ECO:0007669"/>
    <property type="project" value="UniProtKB-KW"/>
</dbReference>
<dbReference type="InterPro" id="IPR050231">
    <property type="entry name" value="Iron_ascorbate_oxido_reductase"/>
</dbReference>
<dbReference type="PROSITE" id="PS51471">
    <property type="entry name" value="FE2OG_OXY"/>
    <property type="match status" value="1"/>
</dbReference>
<gene>
    <name evidence="4" type="ORF">CERZMDRAFT_96693</name>
</gene>
<dbReference type="Proteomes" id="UP000799539">
    <property type="component" value="Unassembled WGS sequence"/>
</dbReference>
<dbReference type="InterPro" id="IPR026992">
    <property type="entry name" value="DIOX_N"/>
</dbReference>
<protein>
    <recommendedName>
        <fullName evidence="3">Fe2OG dioxygenase domain-containing protein</fullName>
    </recommendedName>
</protein>
<dbReference type="Pfam" id="PF03171">
    <property type="entry name" value="2OG-FeII_Oxy"/>
    <property type="match status" value="1"/>
</dbReference>
<evidence type="ECO:0000313" key="5">
    <source>
        <dbReference type="Proteomes" id="UP000799539"/>
    </source>
</evidence>
<evidence type="ECO:0000256" key="1">
    <source>
        <dbReference type="ARBA" id="ARBA00008056"/>
    </source>
</evidence>
<accession>A0A6A6FHY1</accession>
<reference evidence="4" key="1">
    <citation type="journal article" date="2020" name="Stud. Mycol.">
        <title>101 Dothideomycetes genomes: a test case for predicting lifestyles and emergence of pathogens.</title>
        <authorList>
            <person name="Haridas S."/>
            <person name="Albert R."/>
            <person name="Binder M."/>
            <person name="Bloem J."/>
            <person name="Labutti K."/>
            <person name="Salamov A."/>
            <person name="Andreopoulos B."/>
            <person name="Baker S."/>
            <person name="Barry K."/>
            <person name="Bills G."/>
            <person name="Bluhm B."/>
            <person name="Cannon C."/>
            <person name="Castanera R."/>
            <person name="Culley D."/>
            <person name="Daum C."/>
            <person name="Ezra D."/>
            <person name="Gonzalez J."/>
            <person name="Henrissat B."/>
            <person name="Kuo A."/>
            <person name="Liang C."/>
            <person name="Lipzen A."/>
            <person name="Lutzoni F."/>
            <person name="Magnuson J."/>
            <person name="Mondo S."/>
            <person name="Nolan M."/>
            <person name="Ohm R."/>
            <person name="Pangilinan J."/>
            <person name="Park H.-J."/>
            <person name="Ramirez L."/>
            <person name="Alfaro M."/>
            <person name="Sun H."/>
            <person name="Tritt A."/>
            <person name="Yoshinaga Y."/>
            <person name="Zwiers L.-H."/>
            <person name="Turgeon B."/>
            <person name="Goodwin S."/>
            <person name="Spatafora J."/>
            <person name="Crous P."/>
            <person name="Grigoriev I."/>
        </authorList>
    </citation>
    <scope>NUCLEOTIDE SEQUENCE</scope>
    <source>
        <strain evidence="4">SCOH1-5</strain>
    </source>
</reference>
<dbReference type="AlphaFoldDB" id="A0A6A6FHY1"/>
<organism evidence="4 5">
    <name type="scientific">Cercospora zeae-maydis SCOH1-5</name>
    <dbReference type="NCBI Taxonomy" id="717836"/>
    <lineage>
        <taxon>Eukaryota</taxon>
        <taxon>Fungi</taxon>
        <taxon>Dikarya</taxon>
        <taxon>Ascomycota</taxon>
        <taxon>Pezizomycotina</taxon>
        <taxon>Dothideomycetes</taxon>
        <taxon>Dothideomycetidae</taxon>
        <taxon>Mycosphaerellales</taxon>
        <taxon>Mycosphaerellaceae</taxon>
        <taxon>Cercospora</taxon>
    </lineage>
</organism>
<dbReference type="InterPro" id="IPR027443">
    <property type="entry name" value="IPNS-like_sf"/>
</dbReference>
<comment type="similarity">
    <text evidence="1 2">Belongs to the iron/ascorbate-dependent oxidoreductase family.</text>
</comment>
<dbReference type="Pfam" id="PF14226">
    <property type="entry name" value="DIOX_N"/>
    <property type="match status" value="1"/>
</dbReference>
<keyword evidence="2" id="KW-0560">Oxidoreductase</keyword>
<dbReference type="InterPro" id="IPR044861">
    <property type="entry name" value="IPNS-like_FE2OG_OXY"/>
</dbReference>
<dbReference type="GO" id="GO:0016491">
    <property type="term" value="F:oxidoreductase activity"/>
    <property type="evidence" value="ECO:0007669"/>
    <property type="project" value="UniProtKB-KW"/>
</dbReference>
<keyword evidence="2" id="KW-0479">Metal-binding</keyword>
<dbReference type="GO" id="GO:0044283">
    <property type="term" value="P:small molecule biosynthetic process"/>
    <property type="evidence" value="ECO:0007669"/>
    <property type="project" value="UniProtKB-ARBA"/>
</dbReference>
<name>A0A6A6FHY1_9PEZI</name>
<dbReference type="PANTHER" id="PTHR47990">
    <property type="entry name" value="2-OXOGLUTARATE (2OG) AND FE(II)-DEPENDENT OXYGENASE SUPERFAMILY PROTEIN-RELATED"/>
    <property type="match status" value="1"/>
</dbReference>
<keyword evidence="5" id="KW-1185">Reference proteome</keyword>
<dbReference type="EMBL" id="ML992671">
    <property type="protein sequence ID" value="KAF2213020.1"/>
    <property type="molecule type" value="Genomic_DNA"/>
</dbReference>
<sequence length="328" mass="36319">MSDPLQIPVIDISSANKEAPSELLEAACKFGFVFVANDNEAGISNELIDKLFCISKQFFALPRESKERVSINSNKAGKNHGWLSQGVEKLDPGVQKRPDVKEAFNLGLPNANNTFDQPLPELLETHIQSIVDFENACYDLCQRILTHFATALSIPQDWFTSRHDISKGPAGSVFRFLYYPEQTAQNDEVDIRAGAHSDYGSITCLFQLPGQPGLQIKTPSGEWASVPVSPLGKEGPLPILVNIGDLLEDWTGGLLKSTVHRVVFPKEKAGDRYSMAYFCHPLDEALLEPVPSKLVEEHASRKGRRNGKEGFTAKDHLMNRLAATYKVQ</sequence>
<dbReference type="Gene3D" id="2.60.120.330">
    <property type="entry name" value="B-lactam Antibiotic, Isopenicillin N Synthase, Chain"/>
    <property type="match status" value="1"/>
</dbReference>
<feature type="domain" description="Fe2OG dioxygenase" evidence="3">
    <location>
        <begin position="169"/>
        <end position="281"/>
    </location>
</feature>
<dbReference type="InterPro" id="IPR005123">
    <property type="entry name" value="Oxoglu/Fe-dep_dioxygenase_dom"/>
</dbReference>
<dbReference type="SUPFAM" id="SSF51197">
    <property type="entry name" value="Clavaminate synthase-like"/>
    <property type="match status" value="1"/>
</dbReference>
<evidence type="ECO:0000313" key="4">
    <source>
        <dbReference type="EMBL" id="KAF2213020.1"/>
    </source>
</evidence>
<keyword evidence="2" id="KW-0408">Iron</keyword>
<evidence type="ECO:0000256" key="2">
    <source>
        <dbReference type="RuleBase" id="RU003682"/>
    </source>
</evidence>